<dbReference type="STRING" id="553469.SAMN04487947_3665"/>
<evidence type="ECO:0000313" key="2">
    <source>
        <dbReference type="Proteomes" id="UP000198531"/>
    </source>
</evidence>
<dbReference type="OrthoDB" id="282013at2157"/>
<reference evidence="2" key="1">
    <citation type="submission" date="2016-10" db="EMBL/GenBank/DDBJ databases">
        <authorList>
            <person name="Varghese N."/>
            <person name="Submissions S."/>
        </authorList>
    </citation>
    <scope>NUCLEOTIDE SEQUENCE [LARGE SCALE GENOMIC DNA]</scope>
    <source>
        <strain evidence="2">CGMCC 1.7736</strain>
    </source>
</reference>
<dbReference type="AlphaFoldDB" id="A0A1I6ISH0"/>
<dbReference type="RefSeq" id="WP_089810330.1">
    <property type="nucleotide sequence ID" value="NZ_FOYT01000004.1"/>
</dbReference>
<evidence type="ECO:0000313" key="1">
    <source>
        <dbReference type="EMBL" id="SFR69696.1"/>
    </source>
</evidence>
<accession>A0A1I6ISH0</accession>
<name>A0A1I6ISH0_9EURY</name>
<proteinExistence type="predicted"/>
<organism evidence="1 2">
    <name type="scientific">Halogeometricum rufum</name>
    <dbReference type="NCBI Taxonomy" id="553469"/>
    <lineage>
        <taxon>Archaea</taxon>
        <taxon>Methanobacteriati</taxon>
        <taxon>Methanobacteriota</taxon>
        <taxon>Stenosarchaea group</taxon>
        <taxon>Halobacteria</taxon>
        <taxon>Halobacteriales</taxon>
        <taxon>Haloferacaceae</taxon>
        <taxon>Halogeometricum</taxon>
    </lineage>
</organism>
<protein>
    <submittedName>
        <fullName evidence="1">Uncharacterized protein</fullName>
    </submittedName>
</protein>
<dbReference type="Proteomes" id="UP000198531">
    <property type="component" value="Unassembled WGS sequence"/>
</dbReference>
<sequence length="62" mass="6958">MTVPPPNVDDIDVTDEDVDPRPHADLVAAAMEVRSCSRPDAADWVERVGPEYAERVVRARWL</sequence>
<dbReference type="EMBL" id="FOYT01000004">
    <property type="protein sequence ID" value="SFR69696.1"/>
    <property type="molecule type" value="Genomic_DNA"/>
</dbReference>
<gene>
    <name evidence="1" type="ORF">SAMN04487947_3665</name>
</gene>
<keyword evidence="2" id="KW-1185">Reference proteome</keyword>